<dbReference type="GO" id="GO:0004640">
    <property type="term" value="F:phosphoribosylanthranilate isomerase activity"/>
    <property type="evidence" value="ECO:0007669"/>
    <property type="project" value="UniProtKB-UniRule"/>
</dbReference>
<dbReference type="STRING" id="1423815.FC27_GL001988"/>
<dbReference type="eggNOG" id="COG0135">
    <property type="taxonomic scope" value="Bacteria"/>
</dbReference>
<keyword evidence="5 9" id="KW-0028">Amino-acid biosynthesis</keyword>
<dbReference type="GO" id="GO:0000162">
    <property type="term" value="P:L-tryptophan biosynthetic process"/>
    <property type="evidence" value="ECO:0007669"/>
    <property type="project" value="UniProtKB-UniRule"/>
</dbReference>
<comment type="pathway">
    <text evidence="2 9">Amino-acid biosynthesis; L-tryptophan biosynthesis; L-tryptophan from chorismate: step 3/5.</text>
</comment>
<gene>
    <name evidence="9" type="primary">trpF</name>
    <name evidence="11" type="ORF">FC27_GL001988</name>
</gene>
<dbReference type="PATRIC" id="fig|1423815.3.peg.2039"/>
<dbReference type="Proteomes" id="UP000051647">
    <property type="component" value="Unassembled WGS sequence"/>
</dbReference>
<evidence type="ECO:0000256" key="5">
    <source>
        <dbReference type="ARBA" id="ARBA00022605"/>
    </source>
</evidence>
<organism evidence="11 12">
    <name type="scientific">Companilactobacillus versmoldensis DSM 14857 = KCTC 3814</name>
    <dbReference type="NCBI Taxonomy" id="1423815"/>
    <lineage>
        <taxon>Bacteria</taxon>
        <taxon>Bacillati</taxon>
        <taxon>Bacillota</taxon>
        <taxon>Bacilli</taxon>
        <taxon>Lactobacillales</taxon>
        <taxon>Lactobacillaceae</taxon>
        <taxon>Companilactobacillus</taxon>
    </lineage>
</organism>
<accession>A0A0R1SM85</accession>
<evidence type="ECO:0000313" key="11">
    <source>
        <dbReference type="EMBL" id="KRL67397.1"/>
    </source>
</evidence>
<keyword evidence="8 9" id="KW-0413">Isomerase</keyword>
<dbReference type="EC" id="5.3.1.24" evidence="3 9"/>
<proteinExistence type="inferred from homology"/>
<dbReference type="AlphaFoldDB" id="A0A0R1SM85"/>
<dbReference type="HAMAP" id="MF_00135">
    <property type="entry name" value="PRAI"/>
    <property type="match status" value="1"/>
</dbReference>
<comment type="similarity">
    <text evidence="9">Belongs to the TrpF family.</text>
</comment>
<dbReference type="Gene3D" id="3.20.20.70">
    <property type="entry name" value="Aldolase class I"/>
    <property type="match status" value="1"/>
</dbReference>
<evidence type="ECO:0000256" key="4">
    <source>
        <dbReference type="ARBA" id="ARBA00022272"/>
    </source>
</evidence>
<reference evidence="11 12" key="1">
    <citation type="journal article" date="2015" name="Genome Announc.">
        <title>Expanding the biotechnology potential of lactobacilli through comparative genomics of 213 strains and associated genera.</title>
        <authorList>
            <person name="Sun Z."/>
            <person name="Harris H.M."/>
            <person name="McCann A."/>
            <person name="Guo C."/>
            <person name="Argimon S."/>
            <person name="Zhang W."/>
            <person name="Yang X."/>
            <person name="Jeffery I.B."/>
            <person name="Cooney J.C."/>
            <person name="Kagawa T.F."/>
            <person name="Liu W."/>
            <person name="Song Y."/>
            <person name="Salvetti E."/>
            <person name="Wrobel A."/>
            <person name="Rasinkangas P."/>
            <person name="Parkhill J."/>
            <person name="Rea M.C."/>
            <person name="O'Sullivan O."/>
            <person name="Ritari J."/>
            <person name="Douillard F.P."/>
            <person name="Paul Ross R."/>
            <person name="Yang R."/>
            <person name="Briner A.E."/>
            <person name="Felis G.E."/>
            <person name="de Vos W.M."/>
            <person name="Barrangou R."/>
            <person name="Klaenhammer T.R."/>
            <person name="Caufield P.W."/>
            <person name="Cui Y."/>
            <person name="Zhang H."/>
            <person name="O'Toole P.W."/>
        </authorList>
    </citation>
    <scope>NUCLEOTIDE SEQUENCE [LARGE SCALE GENOMIC DNA]</scope>
    <source>
        <strain evidence="11 12">DSM 14857</strain>
    </source>
</reference>
<keyword evidence="7 9" id="KW-0057">Aromatic amino acid biosynthesis</keyword>
<comment type="catalytic activity">
    <reaction evidence="1 9">
        <text>N-(5-phospho-beta-D-ribosyl)anthranilate = 1-(2-carboxyphenylamino)-1-deoxy-D-ribulose 5-phosphate</text>
        <dbReference type="Rhea" id="RHEA:21540"/>
        <dbReference type="ChEBI" id="CHEBI:18277"/>
        <dbReference type="ChEBI" id="CHEBI:58613"/>
        <dbReference type="EC" id="5.3.1.24"/>
    </reaction>
</comment>
<evidence type="ECO:0000313" key="12">
    <source>
        <dbReference type="Proteomes" id="UP000051647"/>
    </source>
</evidence>
<dbReference type="SUPFAM" id="SSF51366">
    <property type="entry name" value="Ribulose-phoshate binding barrel"/>
    <property type="match status" value="1"/>
</dbReference>
<name>A0A0R1SM85_9LACO</name>
<evidence type="ECO:0000256" key="3">
    <source>
        <dbReference type="ARBA" id="ARBA00012572"/>
    </source>
</evidence>
<keyword evidence="12" id="KW-1185">Reference proteome</keyword>
<dbReference type="CDD" id="cd00405">
    <property type="entry name" value="PRAI"/>
    <property type="match status" value="1"/>
</dbReference>
<dbReference type="EMBL" id="AZFA01000006">
    <property type="protein sequence ID" value="KRL67397.1"/>
    <property type="molecule type" value="Genomic_DNA"/>
</dbReference>
<evidence type="ECO:0000256" key="1">
    <source>
        <dbReference type="ARBA" id="ARBA00001164"/>
    </source>
</evidence>
<evidence type="ECO:0000256" key="8">
    <source>
        <dbReference type="ARBA" id="ARBA00023235"/>
    </source>
</evidence>
<dbReference type="Pfam" id="PF00697">
    <property type="entry name" value="PRAI"/>
    <property type="match status" value="1"/>
</dbReference>
<dbReference type="InterPro" id="IPR011060">
    <property type="entry name" value="RibuloseP-bd_barrel"/>
</dbReference>
<dbReference type="InterPro" id="IPR044643">
    <property type="entry name" value="TrpF_fam"/>
</dbReference>
<dbReference type="InterPro" id="IPR001240">
    <property type="entry name" value="PRAI_dom"/>
</dbReference>
<sequence>MKVEDVQAVNQAQADYAGFIFAPGRHQLSLKQALKLRQHLDSHIPSVGVFMDAPLEEMLQAFDSGAISLIQLHGNESEGAIKALHAKHVPVIKVFKPNTIRKTSADFIMIDSGAGNGKLIDWQKITVKTNKPLIIASSIDSRNVQIAIKQVKPTIVDLSRGVETDGKKDPQKISQIVNLVHSI</sequence>
<evidence type="ECO:0000259" key="10">
    <source>
        <dbReference type="Pfam" id="PF00697"/>
    </source>
</evidence>
<evidence type="ECO:0000256" key="6">
    <source>
        <dbReference type="ARBA" id="ARBA00022822"/>
    </source>
</evidence>
<evidence type="ECO:0000256" key="9">
    <source>
        <dbReference type="HAMAP-Rule" id="MF_00135"/>
    </source>
</evidence>
<dbReference type="PANTHER" id="PTHR42894">
    <property type="entry name" value="N-(5'-PHOSPHORIBOSYL)ANTHRANILATE ISOMERASE"/>
    <property type="match status" value="1"/>
</dbReference>
<dbReference type="UniPathway" id="UPA00035">
    <property type="reaction ID" value="UER00042"/>
</dbReference>
<comment type="caution">
    <text evidence="11">The sequence shown here is derived from an EMBL/GenBank/DDBJ whole genome shotgun (WGS) entry which is preliminary data.</text>
</comment>
<dbReference type="PANTHER" id="PTHR42894:SF1">
    <property type="entry name" value="N-(5'-PHOSPHORIBOSYL)ANTHRANILATE ISOMERASE"/>
    <property type="match status" value="1"/>
</dbReference>
<protein>
    <recommendedName>
        <fullName evidence="4 9">N-(5'-phosphoribosyl)anthranilate isomerase</fullName>
        <shortName evidence="9">PRAI</shortName>
        <ecNumber evidence="3 9">5.3.1.24</ecNumber>
    </recommendedName>
</protein>
<evidence type="ECO:0000256" key="7">
    <source>
        <dbReference type="ARBA" id="ARBA00023141"/>
    </source>
</evidence>
<feature type="domain" description="N-(5'phosphoribosyl) anthranilate isomerase (PRAI)" evidence="10">
    <location>
        <begin position="3"/>
        <end position="178"/>
    </location>
</feature>
<keyword evidence="6 9" id="KW-0822">Tryptophan biosynthesis</keyword>
<dbReference type="InterPro" id="IPR013785">
    <property type="entry name" value="Aldolase_TIM"/>
</dbReference>
<evidence type="ECO:0000256" key="2">
    <source>
        <dbReference type="ARBA" id="ARBA00004664"/>
    </source>
</evidence>